<keyword evidence="5" id="KW-1185">Reference proteome</keyword>
<reference evidence="4 5" key="1">
    <citation type="submission" date="2018-12" db="EMBL/GenBank/DDBJ databases">
        <title>Draft genome sequence of Embleya hyalina NBRC 13850T.</title>
        <authorList>
            <person name="Komaki H."/>
            <person name="Hosoyama A."/>
            <person name="Kimura A."/>
            <person name="Ichikawa N."/>
            <person name="Tamura T."/>
        </authorList>
    </citation>
    <scope>NUCLEOTIDE SEQUENCE [LARGE SCALE GENOMIC DNA]</scope>
    <source>
        <strain evidence="4 5">NBRC 13850</strain>
    </source>
</reference>
<dbReference type="InterPro" id="IPR020904">
    <property type="entry name" value="Sc_DH/Rdtase_CS"/>
</dbReference>
<feature type="domain" description="Ketoreductase" evidence="3">
    <location>
        <begin position="3"/>
        <end position="183"/>
    </location>
</feature>
<evidence type="ECO:0000313" key="5">
    <source>
        <dbReference type="Proteomes" id="UP000286931"/>
    </source>
</evidence>
<protein>
    <submittedName>
        <fullName evidence="4">Short-chain dehydrogenase</fullName>
    </submittedName>
</protein>
<dbReference type="PANTHER" id="PTHR43313">
    <property type="entry name" value="SHORT-CHAIN DEHYDROGENASE/REDUCTASE FAMILY 9C"/>
    <property type="match status" value="1"/>
</dbReference>
<dbReference type="PRINTS" id="PR00080">
    <property type="entry name" value="SDRFAMILY"/>
</dbReference>
<evidence type="ECO:0000256" key="1">
    <source>
        <dbReference type="ARBA" id="ARBA00006484"/>
    </source>
</evidence>
<dbReference type="EMBL" id="BIFH01000036">
    <property type="protein sequence ID" value="GCE00001.1"/>
    <property type="molecule type" value="Genomic_DNA"/>
</dbReference>
<dbReference type="RefSeq" id="WP_126641752.1">
    <property type="nucleotide sequence ID" value="NZ_BIFH01000036.1"/>
</dbReference>
<dbReference type="GO" id="GO:0016491">
    <property type="term" value="F:oxidoreductase activity"/>
    <property type="evidence" value="ECO:0007669"/>
    <property type="project" value="TreeGrafter"/>
</dbReference>
<dbReference type="InterPro" id="IPR002347">
    <property type="entry name" value="SDR_fam"/>
</dbReference>
<organism evidence="4 5">
    <name type="scientific">Embleya hyalina</name>
    <dbReference type="NCBI Taxonomy" id="516124"/>
    <lineage>
        <taxon>Bacteria</taxon>
        <taxon>Bacillati</taxon>
        <taxon>Actinomycetota</taxon>
        <taxon>Actinomycetes</taxon>
        <taxon>Kitasatosporales</taxon>
        <taxon>Streptomycetaceae</taxon>
        <taxon>Embleya</taxon>
    </lineage>
</organism>
<dbReference type="Gene3D" id="3.40.50.720">
    <property type="entry name" value="NAD(P)-binding Rossmann-like Domain"/>
    <property type="match status" value="1"/>
</dbReference>
<comment type="similarity">
    <text evidence="1 2">Belongs to the short-chain dehydrogenases/reductases (SDR) family.</text>
</comment>
<dbReference type="PROSITE" id="PS00061">
    <property type="entry name" value="ADH_SHORT"/>
    <property type="match status" value="1"/>
</dbReference>
<sequence length="297" mass="31676">MTKSVVVTGATGGIGLAVALELAGSGFDVIGTARTREKAERLRESAERAEVGVRTVLLDVADATSTVRAFTEIAQMTDGGPWAVVNNAGIAQPGAIEDVDDEGVRAQLETNLVAPARIARLVLPQMRRRRDGRIVNISSISGRVSSPFVGWYCASKQGLAAISNALRIETAGFGVKVVLIEPGSFGTDIWERSMARMPPRKTSAYHDSYEVADEVLRRAKTLPDPAPVAHAVRTALSVPRPRPRYLVGNDARAGAALDLLAPTALSDYAKGVATGLRTPPERVTRALARLTRRHGPR</sequence>
<dbReference type="PRINTS" id="PR00081">
    <property type="entry name" value="GDHRDH"/>
</dbReference>
<accession>A0A401YZJ5</accession>
<evidence type="ECO:0000313" key="4">
    <source>
        <dbReference type="EMBL" id="GCE00001.1"/>
    </source>
</evidence>
<dbReference type="Proteomes" id="UP000286931">
    <property type="component" value="Unassembled WGS sequence"/>
</dbReference>
<dbReference type="InterPro" id="IPR057326">
    <property type="entry name" value="KR_dom"/>
</dbReference>
<dbReference type="OrthoDB" id="3178062at2"/>
<proteinExistence type="inferred from homology"/>
<dbReference type="SMART" id="SM00822">
    <property type="entry name" value="PKS_KR"/>
    <property type="match status" value="1"/>
</dbReference>
<dbReference type="CDD" id="cd05374">
    <property type="entry name" value="17beta-HSD-like_SDR_c"/>
    <property type="match status" value="1"/>
</dbReference>
<dbReference type="InterPro" id="IPR036291">
    <property type="entry name" value="NAD(P)-bd_dom_sf"/>
</dbReference>
<name>A0A401YZJ5_9ACTN</name>
<dbReference type="PANTHER" id="PTHR43313:SF1">
    <property type="entry name" value="3BETA-HYDROXYSTEROID DEHYDROGENASE DHS-16"/>
    <property type="match status" value="1"/>
</dbReference>
<dbReference type="GO" id="GO:0008202">
    <property type="term" value="P:steroid metabolic process"/>
    <property type="evidence" value="ECO:0007669"/>
    <property type="project" value="TreeGrafter"/>
</dbReference>
<gene>
    <name evidence="4" type="ORF">EHYA_07725</name>
</gene>
<dbReference type="SUPFAM" id="SSF51735">
    <property type="entry name" value="NAD(P)-binding Rossmann-fold domains"/>
    <property type="match status" value="1"/>
</dbReference>
<dbReference type="Pfam" id="PF00106">
    <property type="entry name" value="adh_short"/>
    <property type="match status" value="1"/>
</dbReference>
<comment type="caution">
    <text evidence="4">The sequence shown here is derived from an EMBL/GenBank/DDBJ whole genome shotgun (WGS) entry which is preliminary data.</text>
</comment>
<evidence type="ECO:0000256" key="2">
    <source>
        <dbReference type="RuleBase" id="RU000363"/>
    </source>
</evidence>
<evidence type="ECO:0000259" key="3">
    <source>
        <dbReference type="SMART" id="SM00822"/>
    </source>
</evidence>
<dbReference type="AlphaFoldDB" id="A0A401YZJ5"/>